<feature type="domain" description="Protein kinase" evidence="2">
    <location>
        <begin position="83"/>
        <end position="410"/>
    </location>
</feature>
<dbReference type="PhylomeDB" id="A0A0G4GV29"/>
<protein>
    <recommendedName>
        <fullName evidence="2">Protein kinase domain-containing protein</fullName>
    </recommendedName>
</protein>
<dbReference type="InterPro" id="IPR008271">
    <property type="entry name" value="Ser/Thr_kinase_AS"/>
</dbReference>
<dbReference type="EMBL" id="CDMY01000821">
    <property type="protein sequence ID" value="CEM34483.1"/>
    <property type="molecule type" value="Genomic_DNA"/>
</dbReference>
<dbReference type="InterPro" id="IPR000719">
    <property type="entry name" value="Prot_kinase_dom"/>
</dbReference>
<dbReference type="Proteomes" id="UP000041254">
    <property type="component" value="Unassembled WGS sequence"/>
</dbReference>
<dbReference type="Gene3D" id="1.10.510.10">
    <property type="entry name" value="Transferase(Phosphotransferase) domain 1"/>
    <property type="match status" value="1"/>
</dbReference>
<dbReference type="GO" id="GO:0005524">
    <property type="term" value="F:ATP binding"/>
    <property type="evidence" value="ECO:0007669"/>
    <property type="project" value="InterPro"/>
</dbReference>
<organism evidence="3 4">
    <name type="scientific">Vitrella brassicaformis (strain CCMP3155)</name>
    <dbReference type="NCBI Taxonomy" id="1169540"/>
    <lineage>
        <taxon>Eukaryota</taxon>
        <taxon>Sar</taxon>
        <taxon>Alveolata</taxon>
        <taxon>Colpodellida</taxon>
        <taxon>Vitrellaceae</taxon>
        <taxon>Vitrella</taxon>
    </lineage>
</organism>
<evidence type="ECO:0000313" key="3">
    <source>
        <dbReference type="EMBL" id="CEM34483.1"/>
    </source>
</evidence>
<dbReference type="SMART" id="SM00220">
    <property type="entry name" value="S_TKc"/>
    <property type="match status" value="1"/>
</dbReference>
<keyword evidence="4" id="KW-1185">Reference proteome</keyword>
<name>A0A0G4GV29_VITBC</name>
<dbReference type="AlphaFoldDB" id="A0A0G4GV29"/>
<sequence length="410" mass="45833">MEKVLVYAPVTKDAGRFPPLPALQQFLEEDEASYRQLAQQLYPSDKAERVVALRKEKKEAEKKWERLTAERAVEEYLYYRMGLTLEAKTGFGGQGKVWRAGDYAIKVLAPDFSTGGEYARHTYRIYCEQGLRHCPYLPRYYFSFSAGGRTVYVMEFLRGTTVWELARQTEADAKCIIRDTLKALGFLHHRGLSHGDMKPDNVMVLKDRAVLIDLDHLRHDYCSGSGAADDLRKTGEVLLKALGADPQTIERIATLTTPQSVAATLASFMPYQPSGELIHFILELFHGDSTAQELLGLPWLISAPPAPGNISQPPPPPKETAPPTYAYLRPQSQTAMPAPPPPMYMSLLPLPRQPIPPPQSLRMPPHHPPPPPMPIHHPPPPMPMLPMAFPYMPPPPGMPLHVLPPPILAR</sequence>
<dbReference type="PANTHER" id="PTHR24347">
    <property type="entry name" value="SERINE/THREONINE-PROTEIN KINASE"/>
    <property type="match status" value="1"/>
</dbReference>
<dbReference type="PROSITE" id="PS00108">
    <property type="entry name" value="PROTEIN_KINASE_ST"/>
    <property type="match status" value="1"/>
</dbReference>
<dbReference type="InterPro" id="IPR011009">
    <property type="entry name" value="Kinase-like_dom_sf"/>
</dbReference>
<dbReference type="PROSITE" id="PS50011">
    <property type="entry name" value="PROTEIN_KINASE_DOM"/>
    <property type="match status" value="1"/>
</dbReference>
<evidence type="ECO:0000313" key="4">
    <source>
        <dbReference type="Proteomes" id="UP000041254"/>
    </source>
</evidence>
<dbReference type="InParanoid" id="A0A0G4GV29"/>
<dbReference type="GO" id="GO:0004672">
    <property type="term" value="F:protein kinase activity"/>
    <property type="evidence" value="ECO:0007669"/>
    <property type="project" value="InterPro"/>
</dbReference>
<proteinExistence type="predicted"/>
<feature type="region of interest" description="Disordered" evidence="1">
    <location>
        <begin position="354"/>
        <end position="374"/>
    </location>
</feature>
<evidence type="ECO:0000259" key="2">
    <source>
        <dbReference type="PROSITE" id="PS50011"/>
    </source>
</evidence>
<dbReference type="SUPFAM" id="SSF56112">
    <property type="entry name" value="Protein kinase-like (PK-like)"/>
    <property type="match status" value="1"/>
</dbReference>
<evidence type="ECO:0000256" key="1">
    <source>
        <dbReference type="SAM" id="MobiDB-lite"/>
    </source>
</evidence>
<reference evidence="3 4" key="1">
    <citation type="submission" date="2014-11" db="EMBL/GenBank/DDBJ databases">
        <authorList>
            <person name="Zhu J."/>
            <person name="Qi W."/>
            <person name="Song R."/>
        </authorList>
    </citation>
    <scope>NUCLEOTIDE SEQUENCE [LARGE SCALE GENOMIC DNA]</scope>
</reference>
<accession>A0A0G4GV29</accession>
<dbReference type="STRING" id="1169540.A0A0G4GV29"/>
<dbReference type="VEuPathDB" id="CryptoDB:Vbra_10409"/>
<gene>
    <name evidence="3" type="ORF">Vbra_10409</name>
</gene>
<dbReference type="Pfam" id="PF00069">
    <property type="entry name" value="Pkinase"/>
    <property type="match status" value="1"/>
</dbReference>
<dbReference type="OrthoDB" id="2523927at2759"/>